<feature type="compositionally biased region" description="Low complexity" evidence="1">
    <location>
        <begin position="248"/>
        <end position="262"/>
    </location>
</feature>
<reference evidence="3" key="1">
    <citation type="journal article" date="2023" name="Mol. Phylogenet. Evol.">
        <title>Genome-scale phylogeny and comparative genomics of the fungal order Sordariales.</title>
        <authorList>
            <person name="Hensen N."/>
            <person name="Bonometti L."/>
            <person name="Westerberg I."/>
            <person name="Brannstrom I.O."/>
            <person name="Guillou S."/>
            <person name="Cros-Aarteil S."/>
            <person name="Calhoun S."/>
            <person name="Haridas S."/>
            <person name="Kuo A."/>
            <person name="Mondo S."/>
            <person name="Pangilinan J."/>
            <person name="Riley R."/>
            <person name="LaButti K."/>
            <person name="Andreopoulos B."/>
            <person name="Lipzen A."/>
            <person name="Chen C."/>
            <person name="Yan M."/>
            <person name="Daum C."/>
            <person name="Ng V."/>
            <person name="Clum A."/>
            <person name="Steindorff A."/>
            <person name="Ohm R.A."/>
            <person name="Martin F."/>
            <person name="Silar P."/>
            <person name="Natvig D.O."/>
            <person name="Lalanne C."/>
            <person name="Gautier V."/>
            <person name="Ament-Velasquez S.L."/>
            <person name="Kruys A."/>
            <person name="Hutchinson M.I."/>
            <person name="Powell A.J."/>
            <person name="Barry K."/>
            <person name="Miller A.N."/>
            <person name="Grigoriev I.V."/>
            <person name="Debuchy R."/>
            <person name="Gladieux P."/>
            <person name="Hiltunen Thoren M."/>
            <person name="Johannesson H."/>
        </authorList>
    </citation>
    <scope>NUCLEOTIDE SEQUENCE</scope>
    <source>
        <strain evidence="3">CBS 103.79</strain>
    </source>
</reference>
<feature type="compositionally biased region" description="Pro residues" evidence="1">
    <location>
        <begin position="10"/>
        <end position="23"/>
    </location>
</feature>
<feature type="compositionally biased region" description="Low complexity" evidence="1">
    <location>
        <begin position="441"/>
        <end position="458"/>
    </location>
</feature>
<evidence type="ECO:0000259" key="2">
    <source>
        <dbReference type="Pfam" id="PF26147"/>
    </source>
</evidence>
<feature type="compositionally biased region" description="Basic and acidic residues" evidence="1">
    <location>
        <begin position="413"/>
        <end position="433"/>
    </location>
</feature>
<dbReference type="InterPro" id="IPR058934">
    <property type="entry name" value="YMC020W-like"/>
</dbReference>
<dbReference type="AlphaFoldDB" id="A0AAN6RVT7"/>
<accession>A0AAN6RVT7</accession>
<feature type="compositionally biased region" description="Low complexity" evidence="1">
    <location>
        <begin position="300"/>
        <end position="331"/>
    </location>
</feature>
<feature type="compositionally biased region" description="Basic and acidic residues" evidence="1">
    <location>
        <begin position="169"/>
        <end position="181"/>
    </location>
</feature>
<name>A0AAN6RVT7_9PEZI</name>
<reference evidence="3" key="2">
    <citation type="submission" date="2023-05" db="EMBL/GenBank/DDBJ databases">
        <authorList>
            <consortium name="Lawrence Berkeley National Laboratory"/>
            <person name="Steindorff A."/>
            <person name="Hensen N."/>
            <person name="Bonometti L."/>
            <person name="Westerberg I."/>
            <person name="Brannstrom I.O."/>
            <person name="Guillou S."/>
            <person name="Cros-Aarteil S."/>
            <person name="Calhoun S."/>
            <person name="Haridas S."/>
            <person name="Kuo A."/>
            <person name="Mondo S."/>
            <person name="Pangilinan J."/>
            <person name="Riley R."/>
            <person name="Labutti K."/>
            <person name="Andreopoulos B."/>
            <person name="Lipzen A."/>
            <person name="Chen C."/>
            <person name="Yanf M."/>
            <person name="Daum C."/>
            <person name="Ng V."/>
            <person name="Clum A."/>
            <person name="Ohm R."/>
            <person name="Martin F."/>
            <person name="Silar P."/>
            <person name="Natvig D."/>
            <person name="Lalanne C."/>
            <person name="Gautier V."/>
            <person name="Ament-Velasquez S.L."/>
            <person name="Kruys A."/>
            <person name="Hutchinson M.I."/>
            <person name="Powell A.J."/>
            <person name="Barry K."/>
            <person name="Miller A.N."/>
            <person name="Grigoriev I.V."/>
            <person name="Debuchy R."/>
            <person name="Gladieux P."/>
            <person name="Thoren M.H."/>
            <person name="Johannesson H."/>
        </authorList>
    </citation>
    <scope>NUCLEOTIDE SEQUENCE</scope>
    <source>
        <strain evidence="3">CBS 103.79</strain>
    </source>
</reference>
<comment type="caution">
    <text evidence="3">The sequence shown here is derived from an EMBL/GenBank/DDBJ whole genome shotgun (WGS) entry which is preliminary data.</text>
</comment>
<gene>
    <name evidence="3" type="ORF">C8A05DRAFT_13772</name>
</gene>
<feature type="compositionally biased region" description="Polar residues" evidence="1">
    <location>
        <begin position="47"/>
        <end position="81"/>
    </location>
</feature>
<feature type="domain" description="YMC020W-like alpha/beta hydrolase" evidence="2">
    <location>
        <begin position="508"/>
        <end position="879"/>
    </location>
</feature>
<evidence type="ECO:0000313" key="3">
    <source>
        <dbReference type="EMBL" id="KAK3904338.1"/>
    </source>
</evidence>
<dbReference type="PANTHER" id="PTHR47349">
    <property type="entry name" value="CHROMOSOME 8, WHOLE GENOME SHOTGUN SEQUENCE"/>
    <property type="match status" value="1"/>
</dbReference>
<feature type="region of interest" description="Disordered" evidence="1">
    <location>
        <begin position="1"/>
        <end position="502"/>
    </location>
</feature>
<dbReference type="EMBL" id="MU855402">
    <property type="protein sequence ID" value="KAK3904338.1"/>
    <property type="molecule type" value="Genomic_DNA"/>
</dbReference>
<feature type="compositionally biased region" description="Low complexity" evidence="1">
    <location>
        <begin position="480"/>
        <end position="502"/>
    </location>
</feature>
<dbReference type="Proteomes" id="UP001303889">
    <property type="component" value="Unassembled WGS sequence"/>
</dbReference>
<protein>
    <recommendedName>
        <fullName evidence="2">YMC020W-like alpha/beta hydrolase domain-containing protein</fullName>
    </recommendedName>
</protein>
<organism evidence="3 4">
    <name type="scientific">Staphylotrichum tortipilum</name>
    <dbReference type="NCBI Taxonomy" id="2831512"/>
    <lineage>
        <taxon>Eukaryota</taxon>
        <taxon>Fungi</taxon>
        <taxon>Dikarya</taxon>
        <taxon>Ascomycota</taxon>
        <taxon>Pezizomycotina</taxon>
        <taxon>Sordariomycetes</taxon>
        <taxon>Sordariomycetidae</taxon>
        <taxon>Sordariales</taxon>
        <taxon>Chaetomiaceae</taxon>
        <taxon>Staphylotrichum</taxon>
    </lineage>
</organism>
<dbReference type="Pfam" id="PF26147">
    <property type="entry name" value="AB_HYDROLASE_YMC0-YMC35"/>
    <property type="match status" value="1"/>
</dbReference>
<feature type="compositionally biased region" description="Low complexity" evidence="1">
    <location>
        <begin position="24"/>
        <end position="35"/>
    </location>
</feature>
<sequence length="920" mass="97558">MGSRKRAKPNPAPTSAPTTPQPSQPSQASSKSSQPDNSVADNAPPSVATSKSAADQSTPGTSQPARSGANTPTPGQSSSQVHKTRSWYGSWPRVPKSAPSTQVARETILGGTSKPTGTVDLSKFDSKKPTDAMSISDEPRPVPAIPQIQDDAMKDGDGKSGPATPAAEDAVKPDGKTKPEETDTNMPDAVPEEGRVDALPDQPVEPPSAEQAPALATPQRPASGWFGWLGRSPTVTAPAPLPAPVPGTQPSGQDEAAPATLETPPPEATPFDADKEAPLAQEASAPVDIPNKSLAQTKEAASSGGSWLWSWSGRSAPAPSQPEAALPAAEPEAPPPLAQEPEDVDMQDAPPVVAEVTPEPPAPAPKAGSTWGFWSRDSGRSASKKPVQQGEQGELAIIGETSENHPRRANSMEFKRTPAKESPAKSAPKDEPAKPGPSGVPTPAAASTPSRESSSKSNKSNKRGRPQSMEIDDATPVRPSTPKADTATKPTTSKTPAPAKLLPPNLLLPSFTNTYKLKENPSILKQITQLLLRTQQSSAKHVYLTKEPPKVKKAIAIGVHGLFPANYLRPMIGQPTGTSIKFANHCADAIRRWADSHGCEDCEIEKIALEGEGKIGERVENLWKLLLNWIDHIRNAELIIIACHSQGVPVGIMLLAKLIELGVVTSARVGVCAMAGVLLGPFPDYRSSMGMLMGSAAELWAFADPQSEVSQRLETSIKTVLAYGARLTYIGSIDDQLVPVESAIYAPAHHPYIYRAVFIDGRIHAPDFIAHLVGFALKLRNLGVSDHGLIRELSAPLAGSLYSGEGHSRLYDDAQVYDLAVTHALETADLGSSSKGRNGGGGGSSSVPCEIRHKEGAGALANPNPYHLPWIMRGLLEEDFVKTELSAETAELVRRFDEWKPVTKALKDVKYRLEAVRSKL</sequence>
<keyword evidence="4" id="KW-1185">Reference proteome</keyword>
<evidence type="ECO:0000313" key="4">
    <source>
        <dbReference type="Proteomes" id="UP001303889"/>
    </source>
</evidence>
<dbReference type="PANTHER" id="PTHR47349:SF1">
    <property type="entry name" value="AER328WP"/>
    <property type="match status" value="1"/>
</dbReference>
<dbReference type="InterPro" id="IPR058933">
    <property type="entry name" value="YMC020W-like_ab_hydrolase"/>
</dbReference>
<proteinExistence type="predicted"/>
<evidence type="ECO:0000256" key="1">
    <source>
        <dbReference type="SAM" id="MobiDB-lite"/>
    </source>
</evidence>